<dbReference type="GeneID" id="135193357"/>
<evidence type="ECO:0000313" key="3">
    <source>
        <dbReference type="RefSeq" id="XP_064071379.1"/>
    </source>
</evidence>
<keyword evidence="2" id="KW-1185">Reference proteome</keyword>
<evidence type="ECO:0000256" key="1">
    <source>
        <dbReference type="SAM" id="MobiDB-lite"/>
    </source>
</evidence>
<accession>A0ABM4AJC7</accession>
<dbReference type="Proteomes" id="UP001652626">
    <property type="component" value="Chromosome 7"/>
</dbReference>
<proteinExistence type="predicted"/>
<reference evidence="3" key="1">
    <citation type="submission" date="2025-08" db="UniProtKB">
        <authorList>
            <consortium name="RefSeq"/>
        </authorList>
    </citation>
    <scope>IDENTIFICATION</scope>
    <source>
        <tissue evidence="3">Whole body</tissue>
    </source>
</reference>
<sequence length="151" mass="15548">FSVRINTSTSYIVLAPVLGHIGPLRSVVGRARSAGIETSQVVAWPFTRVLSRPRSVELQKANLEGSASGAGGSGSSPLASAIPLAQLLSKSGALGALSSLSALGGLSDLLAGAAPPVQTTGVHRSHKSFARRADDEPPSKTSKERNKYSPY</sequence>
<name>A0ABM4AJC7_VANTA</name>
<dbReference type="RefSeq" id="XP_064071379.1">
    <property type="nucleotide sequence ID" value="XM_064215309.1"/>
</dbReference>
<feature type="region of interest" description="Disordered" evidence="1">
    <location>
        <begin position="117"/>
        <end position="151"/>
    </location>
</feature>
<evidence type="ECO:0000313" key="2">
    <source>
        <dbReference type="Proteomes" id="UP001652626"/>
    </source>
</evidence>
<feature type="non-terminal residue" evidence="3">
    <location>
        <position position="1"/>
    </location>
</feature>
<organism evidence="2 3">
    <name type="scientific">Vanessa tameamea</name>
    <name type="common">Kamehameha butterfly</name>
    <dbReference type="NCBI Taxonomy" id="334116"/>
    <lineage>
        <taxon>Eukaryota</taxon>
        <taxon>Metazoa</taxon>
        <taxon>Ecdysozoa</taxon>
        <taxon>Arthropoda</taxon>
        <taxon>Hexapoda</taxon>
        <taxon>Insecta</taxon>
        <taxon>Pterygota</taxon>
        <taxon>Neoptera</taxon>
        <taxon>Endopterygota</taxon>
        <taxon>Lepidoptera</taxon>
        <taxon>Glossata</taxon>
        <taxon>Ditrysia</taxon>
        <taxon>Papilionoidea</taxon>
        <taxon>Nymphalidae</taxon>
        <taxon>Nymphalinae</taxon>
        <taxon>Vanessa</taxon>
    </lineage>
</organism>
<gene>
    <name evidence="3" type="primary">LOC135193357</name>
</gene>
<protein>
    <submittedName>
        <fullName evidence="3">Uncharacterized protein LOC135193357</fullName>
    </submittedName>
</protein>
<feature type="compositionally biased region" description="Basic and acidic residues" evidence="1">
    <location>
        <begin position="131"/>
        <end position="151"/>
    </location>
</feature>